<feature type="region of interest" description="Disordered" evidence="1">
    <location>
        <begin position="89"/>
        <end position="129"/>
    </location>
</feature>
<feature type="chain" id="PRO_5003286212" evidence="2">
    <location>
        <begin position="21"/>
        <end position="129"/>
    </location>
</feature>
<dbReference type="RefSeq" id="XP_047604165.1">
    <property type="nucleotide sequence ID" value="XM_047748188.1"/>
</dbReference>
<name>F2SPF2_TRIRC</name>
<gene>
    <name evidence="3" type="ORF">TERG_03949</name>
</gene>
<evidence type="ECO:0000313" key="3">
    <source>
        <dbReference type="EMBL" id="EGD87704.1"/>
    </source>
</evidence>
<accession>F2SPF2</accession>
<feature type="compositionally biased region" description="Low complexity" evidence="1">
    <location>
        <begin position="117"/>
        <end position="129"/>
    </location>
</feature>
<dbReference type="VEuPathDB" id="FungiDB:TERG_03949"/>
<protein>
    <submittedName>
        <fullName evidence="3">Uncharacterized protein</fullName>
    </submittedName>
</protein>
<sequence length="129" mass="14138">MNKLKKTFSVCLLCLGLALCSLNQFQQCILPPPGADDDREPVPLLSSGADDMAVASFVKTRLGTVRCDFRGTRIARGVWDGRTRIASKEMARKGKKKHETRVTLESGWQTSNLQPPLALRRASSGASSY</sequence>
<proteinExistence type="predicted"/>
<keyword evidence="2" id="KW-0732">Signal</keyword>
<dbReference type="AlphaFoldDB" id="F2SPF2"/>
<dbReference type="EMBL" id="GG700651">
    <property type="protein sequence ID" value="EGD87704.1"/>
    <property type="molecule type" value="Genomic_DNA"/>
</dbReference>
<evidence type="ECO:0000313" key="4">
    <source>
        <dbReference type="Proteomes" id="UP000008864"/>
    </source>
</evidence>
<organism evidence="3 4">
    <name type="scientific">Trichophyton rubrum (strain ATCC MYA-4607 / CBS 118892)</name>
    <name type="common">Athlete's foot fungus</name>
    <dbReference type="NCBI Taxonomy" id="559305"/>
    <lineage>
        <taxon>Eukaryota</taxon>
        <taxon>Fungi</taxon>
        <taxon>Dikarya</taxon>
        <taxon>Ascomycota</taxon>
        <taxon>Pezizomycotina</taxon>
        <taxon>Eurotiomycetes</taxon>
        <taxon>Eurotiomycetidae</taxon>
        <taxon>Onygenales</taxon>
        <taxon>Arthrodermataceae</taxon>
        <taxon>Trichophyton</taxon>
    </lineage>
</organism>
<keyword evidence="4" id="KW-1185">Reference proteome</keyword>
<evidence type="ECO:0000256" key="1">
    <source>
        <dbReference type="SAM" id="MobiDB-lite"/>
    </source>
</evidence>
<dbReference type="InParanoid" id="F2SPF2"/>
<evidence type="ECO:0000256" key="2">
    <source>
        <dbReference type="SAM" id="SignalP"/>
    </source>
</evidence>
<dbReference type="GeneID" id="71776860"/>
<feature type="signal peptide" evidence="2">
    <location>
        <begin position="1"/>
        <end position="20"/>
    </location>
</feature>
<dbReference type="HOGENOM" id="CLU_1950349_0_0_1"/>
<reference evidence="4" key="1">
    <citation type="journal article" date="2012" name="MBio">
        <title>Comparative genome analysis of Trichophyton rubrum and related dermatophytes reveals candidate genes involved in infection.</title>
        <authorList>
            <person name="Martinez D.A."/>
            <person name="Oliver B.G."/>
            <person name="Graeser Y."/>
            <person name="Goldberg J.M."/>
            <person name="Li W."/>
            <person name="Martinez-Rossi N.M."/>
            <person name="Monod M."/>
            <person name="Shelest E."/>
            <person name="Barton R.C."/>
            <person name="Birch E."/>
            <person name="Brakhage A.A."/>
            <person name="Chen Z."/>
            <person name="Gurr S.J."/>
            <person name="Heiman D."/>
            <person name="Heitman J."/>
            <person name="Kosti I."/>
            <person name="Rossi A."/>
            <person name="Saif S."/>
            <person name="Samalova M."/>
            <person name="Saunders C.W."/>
            <person name="Shea T."/>
            <person name="Summerbell R.C."/>
            <person name="Xu J."/>
            <person name="Young S."/>
            <person name="Zeng Q."/>
            <person name="Birren B.W."/>
            <person name="Cuomo C.A."/>
            <person name="White T.C."/>
        </authorList>
    </citation>
    <scope>NUCLEOTIDE SEQUENCE [LARGE SCALE GENOMIC DNA]</scope>
    <source>
        <strain evidence="4">ATCC MYA-4607 / CBS 118892</strain>
    </source>
</reference>
<dbReference type="Proteomes" id="UP000008864">
    <property type="component" value="Unassembled WGS sequence"/>
</dbReference>